<keyword evidence="3" id="KW-1185">Reference proteome</keyword>
<dbReference type="PANTHER" id="PTHR47837:SF1">
    <property type="entry name" value="GTP PYROPHOSPHOKINASE YJBM"/>
    <property type="match status" value="1"/>
</dbReference>
<dbReference type="RefSeq" id="WP_353862522.1">
    <property type="nucleotide sequence ID" value="NZ_CP088295.1"/>
</dbReference>
<evidence type="ECO:0000313" key="3">
    <source>
        <dbReference type="Proteomes" id="UP001058860"/>
    </source>
</evidence>
<dbReference type="SUPFAM" id="SSF81301">
    <property type="entry name" value="Nucleotidyltransferase"/>
    <property type="match status" value="1"/>
</dbReference>
<name>A0ABY5PBH3_9ACTN</name>
<proteinExistence type="predicted"/>
<organism evidence="2 3">
    <name type="scientific">Svornostia abyssi</name>
    <dbReference type="NCBI Taxonomy" id="2898438"/>
    <lineage>
        <taxon>Bacteria</taxon>
        <taxon>Bacillati</taxon>
        <taxon>Actinomycetota</taxon>
        <taxon>Thermoleophilia</taxon>
        <taxon>Solirubrobacterales</taxon>
        <taxon>Baekduiaceae</taxon>
        <taxon>Svornostia</taxon>
    </lineage>
</organism>
<dbReference type="InterPro" id="IPR052366">
    <property type="entry name" value="GTP_Pyrophosphokinase"/>
</dbReference>
<evidence type="ECO:0000313" key="2">
    <source>
        <dbReference type="EMBL" id="UUY01983.1"/>
    </source>
</evidence>
<dbReference type="EMBL" id="CP088295">
    <property type="protein sequence ID" value="UUY01983.1"/>
    <property type="molecule type" value="Genomic_DNA"/>
</dbReference>
<dbReference type="Pfam" id="PF04607">
    <property type="entry name" value="RelA_SpoT"/>
    <property type="match status" value="1"/>
</dbReference>
<dbReference type="SMART" id="SM00954">
    <property type="entry name" value="RelA_SpoT"/>
    <property type="match status" value="1"/>
</dbReference>
<dbReference type="Gene3D" id="3.30.460.10">
    <property type="entry name" value="Beta Polymerase, domain 2"/>
    <property type="match status" value="1"/>
</dbReference>
<gene>
    <name evidence="2" type="ORF">LRS13_14790</name>
</gene>
<feature type="domain" description="RelA/SpoT" evidence="1">
    <location>
        <begin position="78"/>
        <end position="192"/>
    </location>
</feature>
<dbReference type="Proteomes" id="UP001058860">
    <property type="component" value="Chromosome"/>
</dbReference>
<protein>
    <submittedName>
        <fullName evidence="2">RelA/SpoT domain-containing protein</fullName>
    </submittedName>
</protein>
<accession>A0ABY5PBH3</accession>
<dbReference type="InterPro" id="IPR043519">
    <property type="entry name" value="NT_sf"/>
</dbReference>
<dbReference type="CDD" id="cd05399">
    <property type="entry name" value="NT_Rel-Spo_like"/>
    <property type="match status" value="1"/>
</dbReference>
<dbReference type="InterPro" id="IPR007685">
    <property type="entry name" value="RelA_SpoT"/>
</dbReference>
<sequence>MSADVVQLPASKKRINKAGDALRRASAGEVIPDDAFREHLEIVRAFRACHSYPLTNVAMGLRHHAQKAAAGSWYDAGQRLKQMATIRDKLCRLPGTNLARMQDIGGCRAIFLDQETVDAAIASIEQRAKRGTWDIVDIDDYVAAVQRKDGYRAKHVIVRKRGVLIEIQFRTTVQHNWAQLVEELDKATGLGMKQGRAPDWAVEAVAAAAADMRQYELGVVDRPTLVDALNSSLRPILDLSNTGGKIV</sequence>
<evidence type="ECO:0000259" key="1">
    <source>
        <dbReference type="SMART" id="SM00954"/>
    </source>
</evidence>
<dbReference type="PANTHER" id="PTHR47837">
    <property type="entry name" value="GTP PYROPHOSPHOKINASE YJBM"/>
    <property type="match status" value="1"/>
</dbReference>
<reference evidence="3" key="1">
    <citation type="submission" date="2021-11" db="EMBL/GenBank/DDBJ databases">
        <title>Cultivation dependent microbiological survey of springs from the worlds oldest radium mine currently devoted to the extraction of radon-saturated water.</title>
        <authorList>
            <person name="Kapinusova G."/>
            <person name="Smrhova T."/>
            <person name="Strejcek M."/>
            <person name="Suman J."/>
            <person name="Jani K."/>
            <person name="Pajer P."/>
            <person name="Uhlik O."/>
        </authorList>
    </citation>
    <scope>NUCLEOTIDE SEQUENCE [LARGE SCALE GENOMIC DNA]</scope>
    <source>
        <strain evidence="3">J379</strain>
    </source>
</reference>